<dbReference type="InterPro" id="IPR050696">
    <property type="entry name" value="FtsA/MreB"/>
</dbReference>
<accession>A0A6N9PYW4</accession>
<reference evidence="1 2" key="1">
    <citation type="submission" date="2019-01" db="EMBL/GenBank/DDBJ databases">
        <title>Chengkuizengella sp. nov., isolated from deep-sea sediment of East Pacific Ocean.</title>
        <authorList>
            <person name="Yang J."/>
            <person name="Lai Q."/>
            <person name="Shao Z."/>
        </authorList>
    </citation>
    <scope>NUCLEOTIDE SEQUENCE [LARGE SCALE GENOMIC DNA]</scope>
    <source>
        <strain evidence="1 2">YPA3-1-1</strain>
    </source>
</reference>
<evidence type="ECO:0000313" key="2">
    <source>
        <dbReference type="Proteomes" id="UP000448943"/>
    </source>
</evidence>
<evidence type="ECO:0008006" key="3">
    <source>
        <dbReference type="Google" id="ProtNLM"/>
    </source>
</evidence>
<keyword evidence="2" id="KW-1185">Reference proteome</keyword>
<proteinExistence type="predicted"/>
<dbReference type="InterPro" id="IPR043129">
    <property type="entry name" value="ATPase_NBD"/>
</dbReference>
<dbReference type="PANTHER" id="PTHR32432">
    <property type="entry name" value="CELL DIVISION PROTEIN FTSA-RELATED"/>
    <property type="match status" value="1"/>
</dbReference>
<evidence type="ECO:0000313" key="1">
    <source>
        <dbReference type="EMBL" id="NBI28002.1"/>
    </source>
</evidence>
<comment type="caution">
    <text evidence="1">The sequence shown here is derived from an EMBL/GenBank/DDBJ whole genome shotgun (WGS) entry which is preliminary data.</text>
</comment>
<dbReference type="RefSeq" id="WP_160644499.1">
    <property type="nucleotide sequence ID" value="NZ_SIJB01000007.1"/>
</dbReference>
<dbReference type="Pfam" id="PF11104">
    <property type="entry name" value="PilM_2"/>
    <property type="match status" value="1"/>
</dbReference>
<dbReference type="AlphaFoldDB" id="A0A6N9PYW4"/>
<dbReference type="Proteomes" id="UP000448943">
    <property type="component" value="Unassembled WGS sequence"/>
</dbReference>
<dbReference type="OrthoDB" id="2690797at2"/>
<dbReference type="Gene3D" id="3.30.420.40">
    <property type="match status" value="1"/>
</dbReference>
<dbReference type="SUPFAM" id="SSF53067">
    <property type="entry name" value="Actin-like ATPase domain"/>
    <property type="match status" value="1"/>
</dbReference>
<protein>
    <recommendedName>
        <fullName evidence="3">Type IV pilus assembly protein PilM</fullName>
    </recommendedName>
</protein>
<dbReference type="PANTHER" id="PTHR32432:SF3">
    <property type="entry name" value="ETHANOLAMINE UTILIZATION PROTEIN EUTJ"/>
    <property type="match status" value="1"/>
</dbReference>
<sequence length="310" mass="35607">MVSFLPFTTVNIGITITSTGIRYVQLKAEKIAKTGFLPIEDGLIFDNEIVNYDLLLANIKPWIKQEKLTGKSIHICIPSSKAYIRSLEIPPAKGKVLKQMVQLEIETSIQLPFENPIYDYVVLDEKKADQNQVLVVAAPLTLVESYVTLFQKAGLKVKTVDLSSLSLYRVTNHVKKEIPPNMMLVYLTNDHVEILLYHYGAPELSREISIQNLFRNIDEDHDHEWKWGEIQSEMYRMIQFFENHIHEGTEQISQILLIGAYPYKEQLISYLNGFFDRVTIENIDLCDPLIKDDIDFTLPYGLALKGMGRK</sequence>
<dbReference type="EMBL" id="SIJB01000007">
    <property type="protein sequence ID" value="NBI28002.1"/>
    <property type="molecule type" value="Genomic_DNA"/>
</dbReference>
<gene>
    <name evidence="1" type="ORF">ERL59_03385</name>
</gene>
<name>A0A6N9PYW4_9BACL</name>
<organism evidence="1 2">
    <name type="scientific">Chengkuizengella marina</name>
    <dbReference type="NCBI Taxonomy" id="2507566"/>
    <lineage>
        <taxon>Bacteria</taxon>
        <taxon>Bacillati</taxon>
        <taxon>Bacillota</taxon>
        <taxon>Bacilli</taxon>
        <taxon>Bacillales</taxon>
        <taxon>Paenibacillaceae</taxon>
        <taxon>Chengkuizengella</taxon>
    </lineage>
</organism>
<dbReference type="InterPro" id="IPR005883">
    <property type="entry name" value="PilM"/>
</dbReference>